<evidence type="ECO:0000259" key="3">
    <source>
        <dbReference type="Pfam" id="PF25583"/>
    </source>
</evidence>
<evidence type="ECO:0000259" key="2">
    <source>
        <dbReference type="Pfam" id="PF13280"/>
    </source>
</evidence>
<feature type="domain" description="Helix-turn-helix type 11" evidence="1">
    <location>
        <begin position="6"/>
        <end position="58"/>
    </location>
</feature>
<dbReference type="PANTHER" id="PTHR34580">
    <property type="match status" value="1"/>
</dbReference>
<proteinExistence type="predicted"/>
<dbReference type="InterPro" id="IPR028349">
    <property type="entry name" value="PafC-like"/>
</dbReference>
<name>A0ABT3CXE5_9BACT</name>
<dbReference type="PIRSF" id="PIRSF016838">
    <property type="entry name" value="PafC"/>
    <property type="match status" value="1"/>
</dbReference>
<gene>
    <name evidence="4" type="ORF">N7U62_16095</name>
</gene>
<dbReference type="Pfam" id="PF25583">
    <property type="entry name" value="WCX"/>
    <property type="match status" value="1"/>
</dbReference>
<keyword evidence="5" id="KW-1185">Reference proteome</keyword>
<feature type="domain" description="WYL" evidence="2">
    <location>
        <begin position="142"/>
        <end position="207"/>
    </location>
</feature>
<feature type="domain" description="WCX" evidence="3">
    <location>
        <begin position="235"/>
        <end position="310"/>
    </location>
</feature>
<evidence type="ECO:0000313" key="4">
    <source>
        <dbReference type="EMBL" id="MCV9388204.1"/>
    </source>
</evidence>
<dbReference type="InterPro" id="IPR036390">
    <property type="entry name" value="WH_DNA-bd_sf"/>
</dbReference>
<dbReference type="InterPro" id="IPR057727">
    <property type="entry name" value="WCX_dom"/>
</dbReference>
<accession>A0ABT3CXE5</accession>
<comment type="caution">
    <text evidence="4">The sequence shown here is derived from an EMBL/GenBank/DDBJ whole genome shotgun (WGS) entry which is preliminary data.</text>
</comment>
<dbReference type="InterPro" id="IPR036388">
    <property type="entry name" value="WH-like_DNA-bd_sf"/>
</dbReference>
<dbReference type="RefSeq" id="WP_264139040.1">
    <property type="nucleotide sequence ID" value="NZ_JAOYOD010000001.1"/>
</dbReference>
<dbReference type="PROSITE" id="PS52050">
    <property type="entry name" value="WYL"/>
    <property type="match status" value="1"/>
</dbReference>
<sequence length="316" mass="37236">MNRIDRLTAILIQLQSKKRVPLVEIEERFEIGRRTVFRDIRALTEAGVPIGGDAAEGYFIVEGYHLPPVMLNKEEAAALLLGGKLLAPKADKKTYRAFEEALLKIKAVLRYSDKDYLQTLEDKVQVLQFRHSSDTEDQDRFFPDIQKAVAGHLLVDMLYYSNYSESINQRKVAPLGLVYYNDNWHIIGFCFLRKQIRDFRTTRVRELMLLEETFDPCDYPNYDDFLKEQLSRFDVEEVTVEIRNDITRFISDAKYNYGFVSEKKGQEWTEMKFVIPDHHFFVHWMMMHGKYGRILSPPSLIKRAKELSREIFEHYL</sequence>
<dbReference type="InterPro" id="IPR051534">
    <property type="entry name" value="CBASS_pafABC_assoc_protein"/>
</dbReference>
<evidence type="ECO:0000259" key="1">
    <source>
        <dbReference type="Pfam" id="PF08279"/>
    </source>
</evidence>
<dbReference type="SUPFAM" id="SSF46785">
    <property type="entry name" value="Winged helix' DNA-binding domain"/>
    <property type="match status" value="1"/>
</dbReference>
<organism evidence="4 5">
    <name type="scientific">Reichenbachiella ulvae</name>
    <dbReference type="NCBI Taxonomy" id="2980104"/>
    <lineage>
        <taxon>Bacteria</taxon>
        <taxon>Pseudomonadati</taxon>
        <taxon>Bacteroidota</taxon>
        <taxon>Cytophagia</taxon>
        <taxon>Cytophagales</taxon>
        <taxon>Reichenbachiellaceae</taxon>
        <taxon>Reichenbachiella</taxon>
    </lineage>
</organism>
<dbReference type="Pfam" id="PF13280">
    <property type="entry name" value="WYL"/>
    <property type="match status" value="1"/>
</dbReference>
<protein>
    <submittedName>
        <fullName evidence="4">YafY family transcriptional regulator</fullName>
    </submittedName>
</protein>
<dbReference type="InterPro" id="IPR013196">
    <property type="entry name" value="HTH_11"/>
</dbReference>
<dbReference type="Gene3D" id="1.10.10.10">
    <property type="entry name" value="Winged helix-like DNA-binding domain superfamily/Winged helix DNA-binding domain"/>
    <property type="match status" value="1"/>
</dbReference>
<dbReference type="Pfam" id="PF08279">
    <property type="entry name" value="HTH_11"/>
    <property type="match status" value="1"/>
</dbReference>
<evidence type="ECO:0000313" key="5">
    <source>
        <dbReference type="Proteomes" id="UP001300692"/>
    </source>
</evidence>
<reference evidence="4 5" key="1">
    <citation type="submission" date="2022-10" db="EMBL/GenBank/DDBJ databases">
        <title>Comparative genomics and taxonomic characterization of three novel marine species of genus Reichenbachiella exhibiting antioxidant and polysaccharide degradation activities.</title>
        <authorList>
            <person name="Muhammad N."/>
            <person name="Lee Y.-J."/>
            <person name="Ko J."/>
            <person name="Kim S.-G."/>
        </authorList>
    </citation>
    <scope>NUCLEOTIDE SEQUENCE [LARGE SCALE GENOMIC DNA]</scope>
    <source>
        <strain evidence="4 5">ABR2-5</strain>
    </source>
</reference>
<dbReference type="PANTHER" id="PTHR34580:SF3">
    <property type="entry name" value="PROTEIN PAFB"/>
    <property type="match status" value="1"/>
</dbReference>
<dbReference type="EMBL" id="JAOYOD010000001">
    <property type="protein sequence ID" value="MCV9388204.1"/>
    <property type="molecule type" value="Genomic_DNA"/>
</dbReference>
<dbReference type="Proteomes" id="UP001300692">
    <property type="component" value="Unassembled WGS sequence"/>
</dbReference>
<dbReference type="InterPro" id="IPR026881">
    <property type="entry name" value="WYL_dom"/>
</dbReference>